<dbReference type="HOGENOM" id="CLU_091357_0_0_6"/>
<dbReference type="SUPFAM" id="SSF116927">
    <property type="entry name" value="EspA/CesA-like"/>
    <property type="match status" value="1"/>
</dbReference>
<sequence length="193" mass="21074">MSGTPISNAMLNTLYVKLPADKGSANAAAVIDRYTEVNPFSTACNTLLGISQLMEEVLSDQYNAMQQAANRAHATKDMSNRMDKAIADVSKKDEKGTEPLPDGAYDYMLANGILVEGKTIDKYMGDDPTKSLDKGTLTSIQASLDNSFNGDTDLLKQKQILLDKYSNTYNAMLEGAKSCMDKWGRLLNDIIRG</sequence>
<keyword evidence="2" id="KW-1185">Reference proteome</keyword>
<reference evidence="1 2" key="1">
    <citation type="journal article" date="2014" name="Genome Biol. Evol.">
        <title>Genome degeneration and adaptation in a nascent stage of symbiosis.</title>
        <authorList>
            <person name="Oakeson K.F."/>
            <person name="Gil R."/>
            <person name="Clayton A.L."/>
            <person name="Dunn D.M."/>
            <person name="von Niederhausern A.C."/>
            <person name="Hamil C."/>
            <person name="Aoyagi A."/>
            <person name="Duval B."/>
            <person name="Baca A."/>
            <person name="Silva F.J."/>
            <person name="Vallier A."/>
            <person name="Jackson D.G."/>
            <person name="Latorre A."/>
            <person name="Weiss R.B."/>
            <person name="Heddi A."/>
            <person name="Moya A."/>
            <person name="Dale C."/>
        </authorList>
    </citation>
    <scope>NUCLEOTIDE SEQUENCE [LARGE SCALE GENOMIC DNA]</scope>
    <source>
        <strain evidence="2">none</strain>
    </source>
</reference>
<dbReference type="STRING" id="2342.SOPEG_1746"/>
<dbReference type="PATRIC" id="fig|2342.5.peg.1857"/>
<evidence type="ECO:0000313" key="2">
    <source>
        <dbReference type="Proteomes" id="UP000019025"/>
    </source>
</evidence>
<protein>
    <submittedName>
        <fullName evidence="1">Type III secretion effector SseB</fullName>
    </submittedName>
</protein>
<dbReference type="AlphaFoldDB" id="W0HJ60"/>
<evidence type="ECO:0000313" key="1">
    <source>
        <dbReference type="EMBL" id="AHF73814.1"/>
    </source>
</evidence>
<dbReference type="Proteomes" id="UP000019025">
    <property type="component" value="Chromosome"/>
</dbReference>
<dbReference type="InterPro" id="IPR035074">
    <property type="entry name" value="EspA/CesA-like"/>
</dbReference>
<organism evidence="1 2">
    <name type="scientific">Candidatus Sodalis pierantonii str. SOPE</name>
    <dbReference type="NCBI Taxonomy" id="2342"/>
    <lineage>
        <taxon>Bacteria</taxon>
        <taxon>Pseudomonadati</taxon>
        <taxon>Pseudomonadota</taxon>
        <taxon>Gammaproteobacteria</taxon>
        <taxon>Enterobacterales</taxon>
        <taxon>Bruguierivoracaceae</taxon>
        <taxon>Sodalis</taxon>
    </lineage>
</organism>
<gene>
    <name evidence="1" type="primary">sseB</name>
    <name evidence="1" type="ORF">SOPEG_1746</name>
</gene>
<dbReference type="Pfam" id="PF03433">
    <property type="entry name" value="EspA"/>
    <property type="match status" value="1"/>
</dbReference>
<dbReference type="EMBL" id="CP006568">
    <property type="protein sequence ID" value="AHF73814.1"/>
    <property type="molecule type" value="Genomic_DNA"/>
</dbReference>
<proteinExistence type="predicted"/>
<dbReference type="RefSeq" id="WP_025245139.1">
    <property type="nucleotide sequence ID" value="NZ_CP006568.1"/>
</dbReference>
<accession>W0HJ60</accession>
<dbReference type="KEGG" id="pes:SOPEG_1746"/>
<dbReference type="eggNOG" id="ENOG5032VD3">
    <property type="taxonomic scope" value="Bacteria"/>
</dbReference>
<name>W0HJ60_9GAMM</name>
<dbReference type="InterPro" id="IPR005095">
    <property type="entry name" value="EspA"/>
</dbReference>